<keyword evidence="2" id="KW-1185">Reference proteome</keyword>
<organism evidence="1 2">
    <name type="scientific">Racocetra persica</name>
    <dbReference type="NCBI Taxonomy" id="160502"/>
    <lineage>
        <taxon>Eukaryota</taxon>
        <taxon>Fungi</taxon>
        <taxon>Fungi incertae sedis</taxon>
        <taxon>Mucoromycota</taxon>
        <taxon>Glomeromycotina</taxon>
        <taxon>Glomeromycetes</taxon>
        <taxon>Diversisporales</taxon>
        <taxon>Gigasporaceae</taxon>
        <taxon>Racocetra</taxon>
    </lineage>
</organism>
<gene>
    <name evidence="1" type="ORF">RPERSI_LOCUS9183</name>
</gene>
<sequence>MEKYNRDKDFNNQKDMVAFDQTIQSSKSDVDIDSIVNRIAALSINRVEREERLSRSEIETMI</sequence>
<dbReference type="EMBL" id="CAJVQC010017146">
    <property type="protein sequence ID" value="CAG8682544.1"/>
    <property type="molecule type" value="Genomic_DNA"/>
</dbReference>
<evidence type="ECO:0000313" key="2">
    <source>
        <dbReference type="Proteomes" id="UP000789920"/>
    </source>
</evidence>
<name>A0ACA9NYA1_9GLOM</name>
<comment type="caution">
    <text evidence="1">The sequence shown here is derived from an EMBL/GenBank/DDBJ whole genome shotgun (WGS) entry which is preliminary data.</text>
</comment>
<dbReference type="Proteomes" id="UP000789920">
    <property type="component" value="Unassembled WGS sequence"/>
</dbReference>
<protein>
    <submittedName>
        <fullName evidence="1">23934_t:CDS:1</fullName>
    </submittedName>
</protein>
<evidence type="ECO:0000313" key="1">
    <source>
        <dbReference type="EMBL" id="CAG8682544.1"/>
    </source>
</evidence>
<feature type="non-terminal residue" evidence="1">
    <location>
        <position position="62"/>
    </location>
</feature>
<accession>A0ACA9NYA1</accession>
<reference evidence="1" key="1">
    <citation type="submission" date="2021-06" db="EMBL/GenBank/DDBJ databases">
        <authorList>
            <person name="Kallberg Y."/>
            <person name="Tangrot J."/>
            <person name="Rosling A."/>
        </authorList>
    </citation>
    <scope>NUCLEOTIDE SEQUENCE</scope>
    <source>
        <strain evidence="1">MA461A</strain>
    </source>
</reference>
<proteinExistence type="predicted"/>